<dbReference type="SUPFAM" id="SSF48264">
    <property type="entry name" value="Cytochrome P450"/>
    <property type="match status" value="1"/>
</dbReference>
<accession>A0ABP5TTL6</accession>
<evidence type="ECO:0000256" key="4">
    <source>
        <dbReference type="ARBA" id="ARBA00022723"/>
    </source>
</evidence>
<dbReference type="Gene3D" id="1.10.630.10">
    <property type="entry name" value="Cytochrome P450"/>
    <property type="match status" value="1"/>
</dbReference>
<gene>
    <name evidence="8" type="primary">cypC</name>
    <name evidence="8" type="ORF">GCM10009854_45890</name>
</gene>
<dbReference type="PANTHER" id="PTHR24286:SF24">
    <property type="entry name" value="LANOSTEROL 14-ALPHA DEMETHYLASE"/>
    <property type="match status" value="1"/>
</dbReference>
<keyword evidence="3" id="KW-0349">Heme</keyword>
<evidence type="ECO:0000256" key="7">
    <source>
        <dbReference type="ARBA" id="ARBA00023033"/>
    </source>
</evidence>
<reference evidence="9" key="1">
    <citation type="journal article" date="2019" name="Int. J. Syst. Evol. Microbiol.">
        <title>The Global Catalogue of Microorganisms (GCM) 10K type strain sequencing project: providing services to taxonomists for standard genome sequencing and annotation.</title>
        <authorList>
            <consortium name="The Broad Institute Genomics Platform"/>
            <consortium name="The Broad Institute Genome Sequencing Center for Infectious Disease"/>
            <person name="Wu L."/>
            <person name="Ma J."/>
        </authorList>
    </citation>
    <scope>NUCLEOTIDE SEQUENCE [LARGE SCALE GENOMIC DNA]</scope>
    <source>
        <strain evidence="9">JCM 16221</strain>
    </source>
</reference>
<evidence type="ECO:0000256" key="1">
    <source>
        <dbReference type="ARBA" id="ARBA00001971"/>
    </source>
</evidence>
<proteinExistence type="inferred from homology"/>
<comment type="similarity">
    <text evidence="2">Belongs to the cytochrome P450 family.</text>
</comment>
<keyword evidence="4" id="KW-0479">Metal-binding</keyword>
<evidence type="ECO:0000313" key="9">
    <source>
        <dbReference type="Proteomes" id="UP001501218"/>
    </source>
</evidence>
<dbReference type="InterPro" id="IPR036396">
    <property type="entry name" value="Cyt_P450_sf"/>
</dbReference>
<sequence length="442" mass="49355">MRLPLKTPEPRVSAQRVLTTRIASFDREVPGYSVAMRLPRALVDESVPALLTGYAWLPGLRARTESGVVHTRLLGQRAVALCGPDAARFFYDEHNVRRSGAVPLPVQKTLFGRNAVHTLDGADHRARKRRFLSYLTPEMSENIAEHVAAAWDEAIADQRPGQQVVLFDEASRVITRGTCRAVGIPLAESELPGLARDLVAMVDGFATPGPRHGRARRARRRRESWLARLVDRVRDGSLEPPEGSLLETAARSWVPNGGLTARTAAVELLNVIRPTVAVCWFIAHTGHALHRWPRYRQRLREDDGEFAEAFAHEVRRFYPFAPFIGGRAVRESSWRGERIPEGAMVLLDLWGHNHDPELWGDPYVFRPERFLGREIGPFELVPQGGGDPATNHRCPGEPTAVAILATLAVRLARLDYRVPEQDLTISLRRVPARPESGFVLTT</sequence>
<dbReference type="InterPro" id="IPR002401">
    <property type="entry name" value="Cyt_P450_E_grp-I"/>
</dbReference>
<organism evidence="8 9">
    <name type="scientific">Saccharopolyspora halophila</name>
    <dbReference type="NCBI Taxonomy" id="405551"/>
    <lineage>
        <taxon>Bacteria</taxon>
        <taxon>Bacillati</taxon>
        <taxon>Actinomycetota</taxon>
        <taxon>Actinomycetes</taxon>
        <taxon>Pseudonocardiales</taxon>
        <taxon>Pseudonocardiaceae</taxon>
        <taxon>Saccharopolyspora</taxon>
    </lineage>
</organism>
<comment type="cofactor">
    <cofactor evidence="1">
        <name>heme</name>
        <dbReference type="ChEBI" id="CHEBI:30413"/>
    </cofactor>
</comment>
<evidence type="ECO:0000256" key="5">
    <source>
        <dbReference type="ARBA" id="ARBA00023002"/>
    </source>
</evidence>
<dbReference type="CDD" id="cd11067">
    <property type="entry name" value="CYP152"/>
    <property type="match status" value="1"/>
</dbReference>
<keyword evidence="5" id="KW-0560">Oxidoreductase</keyword>
<evidence type="ECO:0000256" key="3">
    <source>
        <dbReference type="ARBA" id="ARBA00022617"/>
    </source>
</evidence>
<dbReference type="Pfam" id="PF00067">
    <property type="entry name" value="p450"/>
    <property type="match status" value="1"/>
</dbReference>
<name>A0ABP5TTL6_9PSEU</name>
<dbReference type="PRINTS" id="PR00463">
    <property type="entry name" value="EP450I"/>
</dbReference>
<evidence type="ECO:0000256" key="2">
    <source>
        <dbReference type="ARBA" id="ARBA00010617"/>
    </source>
</evidence>
<evidence type="ECO:0000256" key="6">
    <source>
        <dbReference type="ARBA" id="ARBA00023004"/>
    </source>
</evidence>
<dbReference type="PANTHER" id="PTHR24286">
    <property type="entry name" value="CYTOCHROME P450 26"/>
    <property type="match status" value="1"/>
</dbReference>
<dbReference type="Proteomes" id="UP001501218">
    <property type="component" value="Unassembled WGS sequence"/>
</dbReference>
<keyword evidence="9" id="KW-1185">Reference proteome</keyword>
<comment type="caution">
    <text evidence="8">The sequence shown here is derived from an EMBL/GenBank/DDBJ whole genome shotgun (WGS) entry which is preliminary data.</text>
</comment>
<evidence type="ECO:0000313" key="8">
    <source>
        <dbReference type="EMBL" id="GAA2361375.1"/>
    </source>
</evidence>
<dbReference type="EMBL" id="BAAARA010000022">
    <property type="protein sequence ID" value="GAA2361375.1"/>
    <property type="molecule type" value="Genomic_DNA"/>
</dbReference>
<keyword evidence="7" id="KW-0503">Monooxygenase</keyword>
<keyword evidence="6" id="KW-0408">Iron</keyword>
<protein>
    <submittedName>
        <fullName evidence="8">Fatty-acid peroxygenase</fullName>
    </submittedName>
</protein>
<dbReference type="InterPro" id="IPR001128">
    <property type="entry name" value="Cyt_P450"/>
</dbReference>